<dbReference type="GO" id="GO:0046872">
    <property type="term" value="F:metal ion binding"/>
    <property type="evidence" value="ECO:0007669"/>
    <property type="project" value="UniProtKB-KW"/>
</dbReference>
<evidence type="ECO:0000256" key="2">
    <source>
        <dbReference type="ARBA" id="ARBA00022679"/>
    </source>
</evidence>
<dbReference type="GO" id="GO:0005524">
    <property type="term" value="F:ATP binding"/>
    <property type="evidence" value="ECO:0007669"/>
    <property type="project" value="UniProtKB-KW"/>
</dbReference>
<evidence type="ECO:0000259" key="12">
    <source>
        <dbReference type="SMART" id="SM00382"/>
    </source>
</evidence>
<dbReference type="GO" id="GO:0003887">
    <property type="term" value="F:DNA-directed DNA polymerase activity"/>
    <property type="evidence" value="ECO:0007669"/>
    <property type="project" value="UniProtKB-KW"/>
</dbReference>
<evidence type="ECO:0000256" key="7">
    <source>
        <dbReference type="ARBA" id="ARBA00022833"/>
    </source>
</evidence>
<dbReference type="Gene3D" id="1.10.8.60">
    <property type="match status" value="1"/>
</dbReference>
<dbReference type="Pfam" id="PF13177">
    <property type="entry name" value="DNA_pol3_delta2"/>
    <property type="match status" value="1"/>
</dbReference>
<dbReference type="InterPro" id="IPR003593">
    <property type="entry name" value="AAA+_ATPase"/>
</dbReference>
<keyword evidence="5" id="KW-0479">Metal-binding</keyword>
<accession>A0A2M8FF05</accession>
<dbReference type="Proteomes" id="UP000230391">
    <property type="component" value="Unassembled WGS sequence"/>
</dbReference>
<evidence type="ECO:0000256" key="6">
    <source>
        <dbReference type="ARBA" id="ARBA00022741"/>
    </source>
</evidence>
<evidence type="ECO:0000313" key="13">
    <source>
        <dbReference type="EMBL" id="PJC56229.1"/>
    </source>
</evidence>
<dbReference type="AlphaFoldDB" id="A0A2M8FF05"/>
<dbReference type="Pfam" id="PF22608">
    <property type="entry name" value="DNAX_ATPase_lid"/>
    <property type="match status" value="1"/>
</dbReference>
<evidence type="ECO:0000256" key="10">
    <source>
        <dbReference type="ARBA" id="ARBA00049244"/>
    </source>
</evidence>
<keyword evidence="8 11" id="KW-0067">ATP-binding</keyword>
<gene>
    <name evidence="11 13" type="primary">dnaX</name>
    <name evidence="13" type="ORF">CO026_01435</name>
</gene>
<dbReference type="Gene3D" id="3.40.50.300">
    <property type="entry name" value="P-loop containing nucleotide triphosphate hydrolases"/>
    <property type="match status" value="1"/>
</dbReference>
<organism evidence="13 14">
    <name type="scientific">Candidatus Kaiserbacteria bacterium CG_4_9_14_0_2_um_filter_41_32</name>
    <dbReference type="NCBI Taxonomy" id="1974601"/>
    <lineage>
        <taxon>Bacteria</taxon>
        <taxon>Candidatus Kaiseribacteriota</taxon>
    </lineage>
</organism>
<evidence type="ECO:0000256" key="8">
    <source>
        <dbReference type="ARBA" id="ARBA00022840"/>
    </source>
</evidence>
<sequence>MTEHVALYRKYRPTSFAEVRDQDHIIKVLEGAIAKDTIPHALLFSGTRGTGKTTLARIFATAIGTSAIDLYEIDAASNRGIDDIRELREAVHTVPYESKYKVYIIDEVHMLTKEAFNALLKTLEEPPAHVIFILATTEEEKLLDTILSRCQVFRFRSPSRVVLAEVVTDVAKKEGFKLNPEAADLIAIAADGSFRDALGVTQKVILASGDTVGSADEVAEIIGAPKQAIITALLDAFHTKDSASALSAIADAAATHVDMKLFIRVLLDHVRAVMILRNRGGNDTAILAQFGTDMQNKLSEFANSTSTPLNSHLLLRLIAVADQTAKSPLPYLPLEIAAMELNEKKA</sequence>
<evidence type="ECO:0000256" key="11">
    <source>
        <dbReference type="RuleBase" id="RU364063"/>
    </source>
</evidence>
<keyword evidence="7" id="KW-0862">Zinc</keyword>
<comment type="catalytic activity">
    <reaction evidence="10 11">
        <text>DNA(n) + a 2'-deoxyribonucleoside 5'-triphosphate = DNA(n+1) + diphosphate</text>
        <dbReference type="Rhea" id="RHEA:22508"/>
        <dbReference type="Rhea" id="RHEA-COMP:17339"/>
        <dbReference type="Rhea" id="RHEA-COMP:17340"/>
        <dbReference type="ChEBI" id="CHEBI:33019"/>
        <dbReference type="ChEBI" id="CHEBI:61560"/>
        <dbReference type="ChEBI" id="CHEBI:173112"/>
        <dbReference type="EC" id="2.7.7.7"/>
    </reaction>
</comment>
<dbReference type="SMART" id="SM00382">
    <property type="entry name" value="AAA"/>
    <property type="match status" value="1"/>
</dbReference>
<evidence type="ECO:0000256" key="5">
    <source>
        <dbReference type="ARBA" id="ARBA00022723"/>
    </source>
</evidence>
<evidence type="ECO:0000256" key="3">
    <source>
        <dbReference type="ARBA" id="ARBA00022695"/>
    </source>
</evidence>
<feature type="domain" description="AAA+ ATPase" evidence="12">
    <location>
        <begin position="38"/>
        <end position="159"/>
    </location>
</feature>
<keyword evidence="9 11" id="KW-0239">DNA-directed DNA polymerase</keyword>
<keyword evidence="3 11" id="KW-0548">Nucleotidyltransferase</keyword>
<proteinExistence type="inferred from homology"/>
<dbReference type="InterPro" id="IPR008921">
    <property type="entry name" value="DNA_pol3_clamp-load_cplx_C"/>
</dbReference>
<comment type="similarity">
    <text evidence="1 11">Belongs to the DnaX/STICHEL family.</text>
</comment>
<dbReference type="NCBIfam" id="TIGR02397">
    <property type="entry name" value="dnaX_nterm"/>
    <property type="match status" value="1"/>
</dbReference>
<keyword evidence="6 11" id="KW-0547">Nucleotide-binding</keyword>
<dbReference type="InterPro" id="IPR022754">
    <property type="entry name" value="DNA_pol_III_gamma-3"/>
</dbReference>
<comment type="caution">
    <text evidence="13">The sequence shown here is derived from an EMBL/GenBank/DDBJ whole genome shotgun (WGS) entry which is preliminary data.</text>
</comment>
<dbReference type="Pfam" id="PF12169">
    <property type="entry name" value="DNA_pol3_gamma3"/>
    <property type="match status" value="1"/>
</dbReference>
<dbReference type="InterPro" id="IPR027417">
    <property type="entry name" value="P-loop_NTPase"/>
</dbReference>
<dbReference type="EC" id="2.7.7.7" evidence="11"/>
<comment type="subunit">
    <text evidence="11">DNA polymerase III contains a core (composed of alpha, epsilon and theta chains) that associates with a tau subunit. This core dimerizes to form the POLIII' complex. PolIII' associates with the gamma complex (composed of gamma, delta, delta', psi and chi chains) and with the beta chain to form the complete DNA polymerase III complex.</text>
</comment>
<dbReference type="InterPro" id="IPR012763">
    <property type="entry name" value="DNA_pol_III_sug/sutau_N"/>
</dbReference>
<dbReference type="GO" id="GO:0006261">
    <property type="term" value="P:DNA-templated DNA replication"/>
    <property type="evidence" value="ECO:0007669"/>
    <property type="project" value="TreeGrafter"/>
</dbReference>
<dbReference type="InterPro" id="IPR050238">
    <property type="entry name" value="DNA_Rep/Repair_Clamp_Loader"/>
</dbReference>
<evidence type="ECO:0000256" key="4">
    <source>
        <dbReference type="ARBA" id="ARBA00022705"/>
    </source>
</evidence>
<evidence type="ECO:0000256" key="1">
    <source>
        <dbReference type="ARBA" id="ARBA00006360"/>
    </source>
</evidence>
<dbReference type="EMBL" id="PFRD01000056">
    <property type="protein sequence ID" value="PJC56229.1"/>
    <property type="molecule type" value="Genomic_DNA"/>
</dbReference>
<dbReference type="PANTHER" id="PTHR11669:SF0">
    <property type="entry name" value="PROTEIN STICHEL-LIKE 2"/>
    <property type="match status" value="1"/>
</dbReference>
<dbReference type="Gene3D" id="1.20.272.10">
    <property type="match status" value="1"/>
</dbReference>
<evidence type="ECO:0000256" key="9">
    <source>
        <dbReference type="ARBA" id="ARBA00022932"/>
    </source>
</evidence>
<dbReference type="CDD" id="cd00009">
    <property type="entry name" value="AAA"/>
    <property type="match status" value="1"/>
</dbReference>
<comment type="function">
    <text evidence="11">DNA polymerase III is a complex, multichain enzyme responsible for most of the replicative synthesis in bacteria. This DNA polymerase also exhibits 3' to 5' exonuclease activity.</text>
</comment>
<evidence type="ECO:0000313" key="14">
    <source>
        <dbReference type="Proteomes" id="UP000230391"/>
    </source>
</evidence>
<dbReference type="GO" id="GO:0009360">
    <property type="term" value="C:DNA polymerase III complex"/>
    <property type="evidence" value="ECO:0007669"/>
    <property type="project" value="InterPro"/>
</dbReference>
<dbReference type="PANTHER" id="PTHR11669">
    <property type="entry name" value="REPLICATION FACTOR C / DNA POLYMERASE III GAMMA-TAU SUBUNIT"/>
    <property type="match status" value="1"/>
</dbReference>
<reference evidence="14" key="1">
    <citation type="submission" date="2017-09" db="EMBL/GenBank/DDBJ databases">
        <title>Depth-based differentiation of microbial function through sediment-hosted aquifers and enrichment of novel symbionts in the deep terrestrial subsurface.</title>
        <authorList>
            <person name="Probst A.J."/>
            <person name="Ladd B."/>
            <person name="Jarett J.K."/>
            <person name="Geller-Mcgrath D.E."/>
            <person name="Sieber C.M.K."/>
            <person name="Emerson J.B."/>
            <person name="Anantharaman K."/>
            <person name="Thomas B.C."/>
            <person name="Malmstrom R."/>
            <person name="Stieglmeier M."/>
            <person name="Klingl A."/>
            <person name="Woyke T."/>
            <person name="Ryan C.M."/>
            <person name="Banfield J.F."/>
        </authorList>
    </citation>
    <scope>NUCLEOTIDE SEQUENCE [LARGE SCALE GENOMIC DNA]</scope>
</reference>
<keyword evidence="4 11" id="KW-0235">DNA replication</keyword>
<dbReference type="GO" id="GO:0003677">
    <property type="term" value="F:DNA binding"/>
    <property type="evidence" value="ECO:0007669"/>
    <property type="project" value="InterPro"/>
</dbReference>
<protein>
    <recommendedName>
        <fullName evidence="11">DNA polymerase III subunit gamma/tau</fullName>
        <ecNumber evidence="11">2.7.7.7</ecNumber>
    </recommendedName>
</protein>
<name>A0A2M8FF05_9BACT</name>
<keyword evidence="2 11" id="KW-0808">Transferase</keyword>
<dbReference type="InterPro" id="IPR045085">
    <property type="entry name" value="HLD_clamp_pol_III_gamma_tau"/>
</dbReference>
<dbReference type="SUPFAM" id="SSF52540">
    <property type="entry name" value="P-loop containing nucleoside triphosphate hydrolases"/>
    <property type="match status" value="1"/>
</dbReference>
<dbReference type="SUPFAM" id="SSF48019">
    <property type="entry name" value="post-AAA+ oligomerization domain-like"/>
    <property type="match status" value="1"/>
</dbReference>